<dbReference type="Pfam" id="PF11903">
    <property type="entry name" value="ParD_like"/>
    <property type="match status" value="1"/>
</dbReference>
<dbReference type="Proteomes" id="UP000050378">
    <property type="component" value="Unassembled WGS sequence"/>
</dbReference>
<comment type="caution">
    <text evidence="1">The sequence shown here is derived from an EMBL/GenBank/DDBJ whole genome shotgun (WGS) entry which is preliminary data.</text>
</comment>
<name>A0A0P7EAV0_9GAMM</name>
<dbReference type="PATRIC" id="fig|570156.3.peg.1111"/>
<dbReference type="RefSeq" id="WP_054554001.1">
    <property type="nucleotide sequence ID" value="NZ_LJTC01000011.1"/>
</dbReference>
<evidence type="ECO:0008006" key="3">
    <source>
        <dbReference type="Google" id="ProtNLM"/>
    </source>
</evidence>
<evidence type="ECO:0000313" key="1">
    <source>
        <dbReference type="EMBL" id="KPM82477.1"/>
    </source>
</evidence>
<dbReference type="EMBL" id="LJTC01000011">
    <property type="protein sequence ID" value="KPM82477.1"/>
    <property type="molecule type" value="Genomic_DNA"/>
</dbReference>
<organism evidence="1 2">
    <name type="scientific">Pseudoalteromonas lipolytica</name>
    <dbReference type="NCBI Taxonomy" id="570156"/>
    <lineage>
        <taxon>Bacteria</taxon>
        <taxon>Pseudomonadati</taxon>
        <taxon>Pseudomonadota</taxon>
        <taxon>Gammaproteobacteria</taxon>
        <taxon>Alteromonadales</taxon>
        <taxon>Pseudoalteromonadaceae</taxon>
        <taxon>Pseudoalteromonas</taxon>
    </lineage>
</organism>
<protein>
    <recommendedName>
        <fullName evidence="3">ParD-like antitoxin of type II toxin-antitoxin system</fullName>
    </recommendedName>
</protein>
<sequence>MGIVKISDELHEEIRKASTAMVRSINSQSEYWIKIGMLAELNPTMTYSDIIKEQLRQADVKAKDVSYE</sequence>
<dbReference type="AlphaFoldDB" id="A0A0P7EAV0"/>
<dbReference type="InterPro" id="IPR021831">
    <property type="entry name" value="ParD-like"/>
</dbReference>
<reference evidence="1 2" key="1">
    <citation type="submission" date="2015-09" db="EMBL/GenBank/DDBJ databases">
        <title>Draft Genome Sequence of Pseudoalteromonas lipolytica UCD-48B.</title>
        <authorList>
            <person name="Krusor M."/>
            <person name="Coil D.A."/>
            <person name="Lang J.M."/>
            <person name="Eisen J.A."/>
            <person name="Alexiev A."/>
        </authorList>
    </citation>
    <scope>NUCLEOTIDE SEQUENCE [LARGE SCALE GENOMIC DNA]</scope>
    <source>
        <strain evidence="1 2">UCD-48B</strain>
    </source>
</reference>
<proteinExistence type="predicted"/>
<evidence type="ECO:0000313" key="2">
    <source>
        <dbReference type="Proteomes" id="UP000050378"/>
    </source>
</evidence>
<dbReference type="OrthoDB" id="5422561at2"/>
<accession>A0A0P7EAV0</accession>
<gene>
    <name evidence="1" type="ORF">AOG27_15950</name>
</gene>